<dbReference type="Gene3D" id="3.40.50.10540">
    <property type="entry name" value="Crotonobetainyl-coa:carnitine coa-transferase, domain 1"/>
    <property type="match status" value="1"/>
</dbReference>
<accession>A0ABY6Z0E3</accession>
<protein>
    <submittedName>
        <fullName evidence="2">CoA transferase</fullName>
    </submittedName>
</protein>
<evidence type="ECO:0000313" key="2">
    <source>
        <dbReference type="EMBL" id="WAH36189.1"/>
    </source>
</evidence>
<dbReference type="InterPro" id="IPR003673">
    <property type="entry name" value="CoA-Trfase_fam_III"/>
</dbReference>
<dbReference type="InterPro" id="IPR023606">
    <property type="entry name" value="CoA-Trfase_III_dom_1_sf"/>
</dbReference>
<dbReference type="PANTHER" id="PTHR48207:SF3">
    <property type="entry name" value="SUCCINATE--HYDROXYMETHYLGLUTARATE COA-TRANSFERASE"/>
    <property type="match status" value="1"/>
</dbReference>
<keyword evidence="1 2" id="KW-0808">Transferase</keyword>
<name>A0ABY6Z0E3_9BACL</name>
<reference evidence="2" key="1">
    <citation type="submission" date="2022-08" db="EMBL/GenBank/DDBJ databases">
        <title>Alicyclobacillus dauci DSM2870, complete genome.</title>
        <authorList>
            <person name="Wang Q."/>
            <person name="Cai R."/>
            <person name="Wang Z."/>
        </authorList>
    </citation>
    <scope>NUCLEOTIDE SEQUENCE</scope>
    <source>
        <strain evidence="2">DSM 28700</strain>
    </source>
</reference>
<dbReference type="SUPFAM" id="SSF89796">
    <property type="entry name" value="CoA-transferase family III (CaiB/BaiF)"/>
    <property type="match status" value="1"/>
</dbReference>
<dbReference type="Proteomes" id="UP001164803">
    <property type="component" value="Chromosome"/>
</dbReference>
<dbReference type="RefSeq" id="WP_268043509.1">
    <property type="nucleotide sequence ID" value="NZ_CP104064.1"/>
</dbReference>
<dbReference type="EMBL" id="CP104064">
    <property type="protein sequence ID" value="WAH36189.1"/>
    <property type="molecule type" value="Genomic_DNA"/>
</dbReference>
<evidence type="ECO:0000313" key="3">
    <source>
        <dbReference type="Proteomes" id="UP001164803"/>
    </source>
</evidence>
<dbReference type="GO" id="GO:0016740">
    <property type="term" value="F:transferase activity"/>
    <property type="evidence" value="ECO:0007669"/>
    <property type="project" value="UniProtKB-KW"/>
</dbReference>
<proteinExistence type="predicted"/>
<dbReference type="Pfam" id="PF02515">
    <property type="entry name" value="CoA_transf_3"/>
    <property type="match status" value="1"/>
</dbReference>
<gene>
    <name evidence="2" type="ORF">NZD86_18380</name>
</gene>
<organism evidence="2 3">
    <name type="scientific">Alicyclobacillus dauci</name>
    <dbReference type="NCBI Taxonomy" id="1475485"/>
    <lineage>
        <taxon>Bacteria</taxon>
        <taxon>Bacillati</taxon>
        <taxon>Bacillota</taxon>
        <taxon>Bacilli</taxon>
        <taxon>Bacillales</taxon>
        <taxon>Alicyclobacillaceae</taxon>
        <taxon>Alicyclobacillus</taxon>
    </lineage>
</organism>
<evidence type="ECO:0000256" key="1">
    <source>
        <dbReference type="ARBA" id="ARBA00022679"/>
    </source>
</evidence>
<keyword evidence="3" id="KW-1185">Reference proteome</keyword>
<dbReference type="InterPro" id="IPR044855">
    <property type="entry name" value="CoA-Trfase_III_dom3_sf"/>
</dbReference>
<sequence>MGLPLDGITVIDFSQIEAGPLATLLLSDFGARVIKVERFPDGDLLRSHYGHEYDGVRIPFASLNRGKESLAVSIKTQQGLEIVKTLLSMSDVMVHNFRPGVMERLGLGWDQLKEEYPALIYAEISGYGSKGPMVKEGGQDVTAQALSGLMRQNSDPTSDEARAIGYPVSDFGAGMSLLCGILMALIGRFREGKGSYITTSLIESSLFSAITEVTEAQMGYRTSQFDDPVTGVYKAKDGELVVMPIWRETAVSDFLKVIGLEEIVNDPRMQDLESRKQSARWVREQINNKVEGFQREELLKKLHENNLLCGPVQSFLDVAQHPQIKAIDPWATFETTTGETGTTIASPFTVDGYRRKNGKVPELGEQSFAILKSFGYSDEEIASFVQQNIVYVEKHH</sequence>
<dbReference type="PANTHER" id="PTHR48207">
    <property type="entry name" value="SUCCINATE--HYDROXYMETHYLGLUTARATE COA-TRANSFERASE"/>
    <property type="match status" value="1"/>
</dbReference>
<dbReference type="InterPro" id="IPR050483">
    <property type="entry name" value="CoA-transferase_III_domain"/>
</dbReference>
<dbReference type="Gene3D" id="3.30.1540.10">
    <property type="entry name" value="formyl-coa transferase, domain 3"/>
    <property type="match status" value="1"/>
</dbReference>